<dbReference type="EMBL" id="JBAWKC010000001">
    <property type="protein sequence ID" value="MFH6767682.1"/>
    <property type="molecule type" value="Genomic_DNA"/>
</dbReference>
<evidence type="ECO:0000313" key="4">
    <source>
        <dbReference type="Proteomes" id="UP001610104"/>
    </source>
</evidence>
<sequence>MLKRISIYFFPIFLMLSCYSFQKPEKPKHLISKKDMVNIILDLRLLASANGSNQKVLQEKGVYSEEYVFKKYKIDSLTFALSNNYYAYYVEDYDDIYTKVKDSLELLKENLDALVIQEEDEKRKTDSINNLRKRDSLDLLKNKDSIRIFKNEDSLLNIKRKNKIKSKLIEPVSDKAAQSQ</sequence>
<protein>
    <submittedName>
        <fullName evidence="3">DUF4296 domain-containing protein</fullName>
    </submittedName>
</protein>
<feature type="domain" description="DUF4296" evidence="2">
    <location>
        <begin position="27"/>
        <end position="107"/>
    </location>
</feature>
<keyword evidence="4" id="KW-1185">Reference proteome</keyword>
<organism evidence="3 4">
    <name type="scientific">Gaetbulibacter aquiaggeris</name>
    <dbReference type="NCBI Taxonomy" id="1735373"/>
    <lineage>
        <taxon>Bacteria</taxon>
        <taxon>Pseudomonadati</taxon>
        <taxon>Bacteroidota</taxon>
        <taxon>Flavobacteriia</taxon>
        <taxon>Flavobacteriales</taxon>
        <taxon>Flavobacteriaceae</taxon>
        <taxon>Gaetbulibacter</taxon>
    </lineage>
</organism>
<accession>A0ABW7MR79</accession>
<dbReference type="InterPro" id="IPR025381">
    <property type="entry name" value="DUF4296"/>
</dbReference>
<dbReference type="Pfam" id="PF14129">
    <property type="entry name" value="DUF4296"/>
    <property type="match status" value="1"/>
</dbReference>
<dbReference type="RefSeq" id="WP_395436970.1">
    <property type="nucleotide sequence ID" value="NZ_JBAWKC010000001.1"/>
</dbReference>
<evidence type="ECO:0000259" key="2">
    <source>
        <dbReference type="Pfam" id="PF14129"/>
    </source>
</evidence>
<dbReference type="Proteomes" id="UP001610104">
    <property type="component" value="Unassembled WGS sequence"/>
</dbReference>
<evidence type="ECO:0000256" key="1">
    <source>
        <dbReference type="SAM" id="Coils"/>
    </source>
</evidence>
<comment type="caution">
    <text evidence="3">The sequence shown here is derived from an EMBL/GenBank/DDBJ whole genome shotgun (WGS) entry which is preliminary data.</text>
</comment>
<proteinExistence type="predicted"/>
<name>A0ABW7MR79_9FLAO</name>
<keyword evidence="1" id="KW-0175">Coiled coil</keyword>
<reference evidence="3 4" key="1">
    <citation type="submission" date="2024-02" db="EMBL/GenBank/DDBJ databases">
        <title>A Gaetbulibacter species isolated from tidal flats and genomic insights of their niches.</title>
        <authorList>
            <person name="Ye Y."/>
        </authorList>
    </citation>
    <scope>NUCLEOTIDE SEQUENCE [LARGE SCALE GENOMIC DNA]</scope>
    <source>
        <strain evidence="3 4">KEM-8</strain>
    </source>
</reference>
<gene>
    <name evidence="3" type="ORF">V8G56_02950</name>
</gene>
<dbReference type="PROSITE" id="PS51257">
    <property type="entry name" value="PROKAR_LIPOPROTEIN"/>
    <property type="match status" value="1"/>
</dbReference>
<feature type="coiled-coil region" evidence="1">
    <location>
        <begin position="97"/>
        <end position="124"/>
    </location>
</feature>
<evidence type="ECO:0000313" key="3">
    <source>
        <dbReference type="EMBL" id="MFH6767682.1"/>
    </source>
</evidence>